<comment type="subcellular location">
    <subcellularLocation>
        <location evidence="1">Cell membrane</location>
        <topology evidence="1">Multi-pass membrane protein</topology>
    </subcellularLocation>
</comment>
<dbReference type="Gene3D" id="1.10.287.3510">
    <property type="match status" value="1"/>
</dbReference>
<reference evidence="8" key="1">
    <citation type="journal article" date="2015" name="PeerJ">
        <title>First genomic representation of candidate bacterial phylum KSB3 points to enhanced environmental sensing as a trigger of wastewater bulking.</title>
        <authorList>
            <person name="Sekiguchi Y."/>
            <person name="Ohashi A."/>
            <person name="Parks D.H."/>
            <person name="Yamauchi T."/>
            <person name="Tyson G.W."/>
            <person name="Hugenholtz P."/>
        </authorList>
    </citation>
    <scope>NUCLEOTIDE SEQUENCE [LARGE SCALE GENOMIC DNA]</scope>
</reference>
<dbReference type="InterPro" id="IPR050601">
    <property type="entry name" value="CPA3_antiporter_subunitC"/>
</dbReference>
<evidence type="ECO:0000256" key="7">
    <source>
        <dbReference type="SAM" id="Phobius"/>
    </source>
</evidence>
<feature type="transmembrane region" description="Helical" evidence="7">
    <location>
        <begin position="27"/>
        <end position="46"/>
    </location>
</feature>
<dbReference type="Pfam" id="PF00420">
    <property type="entry name" value="Oxidored_q2"/>
    <property type="match status" value="1"/>
</dbReference>
<sequence>MATYTSIVLMLIGLYGLMAKRNLIKKIIGLYILEGGVILYFISVGYRSNANAPILEHGMENVVDPVPQALMLTAIVIGICVTALALSIAVKIYENYHTLDVEELKRHL</sequence>
<keyword evidence="5 7" id="KW-1133">Transmembrane helix</keyword>
<evidence type="ECO:0000256" key="2">
    <source>
        <dbReference type="ARBA" id="ARBA00010388"/>
    </source>
</evidence>
<evidence type="ECO:0000256" key="5">
    <source>
        <dbReference type="ARBA" id="ARBA00022989"/>
    </source>
</evidence>
<dbReference type="STRING" id="1499967.U27_02887"/>
<dbReference type="eggNOG" id="COG1006">
    <property type="taxonomic scope" value="Bacteria"/>
</dbReference>
<evidence type="ECO:0000313" key="9">
    <source>
        <dbReference type="Proteomes" id="UP000030661"/>
    </source>
</evidence>
<dbReference type="NCBIfam" id="NF005623">
    <property type="entry name" value="PRK07375.2-2"/>
    <property type="match status" value="1"/>
</dbReference>
<name>A0A081BUC1_VECG1</name>
<dbReference type="EMBL" id="DF820464">
    <property type="protein sequence ID" value="GAK55926.1"/>
    <property type="molecule type" value="Genomic_DNA"/>
</dbReference>
<dbReference type="HOGENOM" id="CLU_082058_2_1_0"/>
<accession>A0A081BUC1</accession>
<evidence type="ECO:0000256" key="1">
    <source>
        <dbReference type="ARBA" id="ARBA00004651"/>
    </source>
</evidence>
<evidence type="ECO:0000313" key="8">
    <source>
        <dbReference type="EMBL" id="GAK55926.1"/>
    </source>
</evidence>
<organism evidence="8">
    <name type="scientific">Vecturithrix granuli</name>
    <dbReference type="NCBI Taxonomy" id="1499967"/>
    <lineage>
        <taxon>Bacteria</taxon>
        <taxon>Candidatus Moduliflexota</taxon>
        <taxon>Candidatus Vecturitrichia</taxon>
        <taxon>Candidatus Vecturitrichales</taxon>
        <taxon>Candidatus Vecturitrichaceae</taxon>
        <taxon>Candidatus Vecturithrix</taxon>
    </lineage>
</organism>
<keyword evidence="3" id="KW-1003">Cell membrane</keyword>
<protein>
    <submittedName>
        <fullName evidence="8">Membrane-bound NADP+-reducing complex MBX, subunit MbxG</fullName>
    </submittedName>
</protein>
<dbReference type="Proteomes" id="UP000030661">
    <property type="component" value="Unassembled WGS sequence"/>
</dbReference>
<evidence type="ECO:0000256" key="4">
    <source>
        <dbReference type="ARBA" id="ARBA00022692"/>
    </source>
</evidence>
<keyword evidence="4 7" id="KW-0812">Transmembrane</keyword>
<dbReference type="AlphaFoldDB" id="A0A081BUC1"/>
<evidence type="ECO:0000256" key="3">
    <source>
        <dbReference type="ARBA" id="ARBA00022475"/>
    </source>
</evidence>
<evidence type="ECO:0000256" key="6">
    <source>
        <dbReference type="ARBA" id="ARBA00023136"/>
    </source>
</evidence>
<dbReference type="GO" id="GO:0005886">
    <property type="term" value="C:plasma membrane"/>
    <property type="evidence" value="ECO:0007669"/>
    <property type="project" value="UniProtKB-SubCell"/>
</dbReference>
<feature type="transmembrane region" description="Helical" evidence="7">
    <location>
        <begin position="66"/>
        <end position="90"/>
    </location>
</feature>
<comment type="similarity">
    <text evidence="2">Belongs to the CPA3 antiporters (TC 2.A.63) subunit C family.</text>
</comment>
<dbReference type="PANTHER" id="PTHR34583:SF2">
    <property type="entry name" value="ANTIPORTER SUBUNIT MNHC2-RELATED"/>
    <property type="match status" value="1"/>
</dbReference>
<dbReference type="InterPro" id="IPR039428">
    <property type="entry name" value="NUOK/Mnh_C1-like"/>
</dbReference>
<keyword evidence="9" id="KW-1185">Reference proteome</keyword>
<proteinExistence type="inferred from homology"/>
<dbReference type="PANTHER" id="PTHR34583">
    <property type="entry name" value="ANTIPORTER SUBUNIT MNHC2-RELATED"/>
    <property type="match status" value="1"/>
</dbReference>
<keyword evidence="6 7" id="KW-0472">Membrane</keyword>
<gene>
    <name evidence="8" type="ORF">U27_02887</name>
</gene>